<keyword evidence="3 7" id="KW-0547">Nucleotide-binding</keyword>
<evidence type="ECO:0000313" key="8">
    <source>
        <dbReference type="EMBL" id="RZT02546.1"/>
    </source>
</evidence>
<dbReference type="GO" id="GO:0000287">
    <property type="term" value="F:magnesium ion binding"/>
    <property type="evidence" value="ECO:0007669"/>
    <property type="project" value="UniProtKB-UniRule"/>
</dbReference>
<dbReference type="GO" id="GO:0005829">
    <property type="term" value="C:cytosol"/>
    <property type="evidence" value="ECO:0007669"/>
    <property type="project" value="TreeGrafter"/>
</dbReference>
<proteinExistence type="inferred from homology"/>
<comment type="subcellular location">
    <subcellularLocation>
        <location evidence="7">Cytoplasm</location>
    </subcellularLocation>
</comment>
<dbReference type="EMBL" id="SGXF01000001">
    <property type="protein sequence ID" value="RZT02546.1"/>
    <property type="molecule type" value="Genomic_DNA"/>
</dbReference>
<gene>
    <name evidence="7" type="primary">aroK</name>
    <name evidence="8" type="ORF">EV209_0665</name>
</gene>
<keyword evidence="7" id="KW-0963">Cytoplasm</keyword>
<accession>A0A4Q7PQE6</accession>
<evidence type="ECO:0000256" key="6">
    <source>
        <dbReference type="ARBA" id="ARBA00023141"/>
    </source>
</evidence>
<feature type="binding site" evidence="7">
    <location>
        <position position="118"/>
    </location>
    <ligand>
        <name>ATP</name>
        <dbReference type="ChEBI" id="CHEBI:30616"/>
    </ligand>
</feature>
<dbReference type="PRINTS" id="PR01100">
    <property type="entry name" value="SHIKIMTKNASE"/>
</dbReference>
<dbReference type="GO" id="GO:0009423">
    <property type="term" value="P:chorismate biosynthetic process"/>
    <property type="evidence" value="ECO:0007669"/>
    <property type="project" value="UniProtKB-UniRule"/>
</dbReference>
<reference evidence="8 9" key="1">
    <citation type="submission" date="2019-02" db="EMBL/GenBank/DDBJ databases">
        <title>Genomic Encyclopedia of Type Strains, Phase IV (KMG-IV): sequencing the most valuable type-strain genomes for metagenomic binning, comparative biology and taxonomic classification.</title>
        <authorList>
            <person name="Goeker M."/>
        </authorList>
    </citation>
    <scope>NUCLEOTIDE SEQUENCE [LARGE SCALE GENOMIC DNA]</scope>
    <source>
        <strain evidence="8 9">DSM 29486</strain>
    </source>
</reference>
<dbReference type="InterPro" id="IPR031322">
    <property type="entry name" value="Shikimate/glucono_kinase"/>
</dbReference>
<keyword evidence="6 7" id="KW-0057">Aromatic amino acid biosynthesis</keyword>
<comment type="caution">
    <text evidence="8">The sequence shown here is derived from an EMBL/GenBank/DDBJ whole genome shotgun (WGS) entry which is preliminary data.</text>
</comment>
<keyword evidence="7" id="KW-0479">Metal-binding</keyword>
<name>A0A4Q7PQE6_9FIRM</name>
<sequence>MKHIVLIGFMGAGKSTVGRALAAELGRELLDTDQMIEEKAGCRITEIFARQGEPAFRRLEEEILKQLAEEKAPAVISTGGGMPVFEKNRPALRRLGTVVYLQVKPETVLKRLKGDTTRPLLQGGGAESRVRELLAEREPAYRDTAHEVVPVDGMSADEVVRRIKELNNI</sequence>
<evidence type="ECO:0000256" key="7">
    <source>
        <dbReference type="HAMAP-Rule" id="MF_00109"/>
    </source>
</evidence>
<dbReference type="AlphaFoldDB" id="A0A4Q7PQE6"/>
<dbReference type="EC" id="2.7.1.71" evidence="7"/>
<feature type="binding site" evidence="7">
    <location>
        <position position="80"/>
    </location>
    <ligand>
        <name>substrate</name>
    </ligand>
</feature>
<dbReference type="InterPro" id="IPR027417">
    <property type="entry name" value="P-loop_NTPase"/>
</dbReference>
<keyword evidence="9" id="KW-1185">Reference proteome</keyword>
<dbReference type="GO" id="GO:0008652">
    <property type="term" value="P:amino acid biosynthetic process"/>
    <property type="evidence" value="ECO:0007669"/>
    <property type="project" value="UniProtKB-KW"/>
</dbReference>
<feature type="binding site" evidence="7">
    <location>
        <position position="15"/>
    </location>
    <ligand>
        <name>Mg(2+)</name>
        <dbReference type="ChEBI" id="CHEBI:18420"/>
    </ligand>
</feature>
<evidence type="ECO:0000256" key="4">
    <source>
        <dbReference type="ARBA" id="ARBA00022777"/>
    </source>
</evidence>
<dbReference type="PANTHER" id="PTHR21087:SF16">
    <property type="entry name" value="SHIKIMATE KINASE 1, CHLOROPLASTIC"/>
    <property type="match status" value="1"/>
</dbReference>
<evidence type="ECO:0000256" key="3">
    <source>
        <dbReference type="ARBA" id="ARBA00022741"/>
    </source>
</evidence>
<dbReference type="GO" id="GO:0005524">
    <property type="term" value="F:ATP binding"/>
    <property type="evidence" value="ECO:0007669"/>
    <property type="project" value="UniProtKB-UniRule"/>
</dbReference>
<comment type="caution">
    <text evidence="7">Lacks conserved residue(s) required for the propagation of feature annotation.</text>
</comment>
<comment type="cofactor">
    <cofactor evidence="7">
        <name>Mg(2+)</name>
        <dbReference type="ChEBI" id="CHEBI:18420"/>
    </cofactor>
    <text evidence="7">Binds 1 Mg(2+) ion per subunit.</text>
</comment>
<dbReference type="Proteomes" id="UP000292927">
    <property type="component" value="Unassembled WGS sequence"/>
</dbReference>
<dbReference type="RefSeq" id="WP_130433015.1">
    <property type="nucleotide sequence ID" value="NZ_SGXF01000001.1"/>
</dbReference>
<comment type="pathway">
    <text evidence="7">Metabolic intermediate biosynthesis; chorismate biosynthesis; chorismate from D-erythrose 4-phosphate and phosphoenolpyruvate: step 5/7.</text>
</comment>
<feature type="binding site" evidence="7">
    <location>
        <position position="33"/>
    </location>
    <ligand>
        <name>substrate</name>
    </ligand>
</feature>
<dbReference type="GO" id="GO:0009073">
    <property type="term" value="P:aromatic amino acid family biosynthetic process"/>
    <property type="evidence" value="ECO:0007669"/>
    <property type="project" value="UniProtKB-KW"/>
</dbReference>
<dbReference type="GO" id="GO:0004765">
    <property type="term" value="F:shikimate kinase activity"/>
    <property type="evidence" value="ECO:0007669"/>
    <property type="project" value="UniProtKB-UniRule"/>
</dbReference>
<dbReference type="CDD" id="cd00464">
    <property type="entry name" value="SK"/>
    <property type="match status" value="1"/>
</dbReference>
<evidence type="ECO:0000256" key="5">
    <source>
        <dbReference type="ARBA" id="ARBA00022840"/>
    </source>
</evidence>
<dbReference type="SUPFAM" id="SSF52540">
    <property type="entry name" value="P-loop containing nucleoside triphosphate hydrolases"/>
    <property type="match status" value="1"/>
</dbReference>
<evidence type="ECO:0000256" key="2">
    <source>
        <dbReference type="ARBA" id="ARBA00022679"/>
    </source>
</evidence>
<feature type="binding site" evidence="7">
    <location>
        <position position="57"/>
    </location>
    <ligand>
        <name>substrate</name>
    </ligand>
</feature>
<dbReference type="Gene3D" id="3.40.50.300">
    <property type="entry name" value="P-loop containing nucleotide triphosphate hydrolases"/>
    <property type="match status" value="1"/>
</dbReference>
<dbReference type="InterPro" id="IPR000623">
    <property type="entry name" value="Shikimate_kinase/TSH1"/>
</dbReference>
<keyword evidence="7" id="KW-0460">Magnesium</keyword>
<dbReference type="Pfam" id="PF01202">
    <property type="entry name" value="SKI"/>
    <property type="match status" value="1"/>
</dbReference>
<evidence type="ECO:0000313" key="9">
    <source>
        <dbReference type="Proteomes" id="UP000292927"/>
    </source>
</evidence>
<protein>
    <recommendedName>
        <fullName evidence="7">Shikimate kinase</fullName>
        <shortName evidence="7">SK</shortName>
        <ecNumber evidence="7">2.7.1.71</ecNumber>
    </recommendedName>
</protein>
<comment type="subunit">
    <text evidence="7">Monomer.</text>
</comment>
<keyword evidence="2 7" id="KW-0808">Transferase</keyword>
<comment type="catalytic activity">
    <reaction evidence="7">
        <text>shikimate + ATP = 3-phosphoshikimate + ADP + H(+)</text>
        <dbReference type="Rhea" id="RHEA:13121"/>
        <dbReference type="ChEBI" id="CHEBI:15378"/>
        <dbReference type="ChEBI" id="CHEBI:30616"/>
        <dbReference type="ChEBI" id="CHEBI:36208"/>
        <dbReference type="ChEBI" id="CHEBI:145989"/>
        <dbReference type="ChEBI" id="CHEBI:456216"/>
        <dbReference type="EC" id="2.7.1.71"/>
    </reaction>
</comment>
<organism evidence="8 9">
    <name type="scientific">Cuneatibacter caecimuris</name>
    <dbReference type="NCBI Taxonomy" id="1796618"/>
    <lineage>
        <taxon>Bacteria</taxon>
        <taxon>Bacillati</taxon>
        <taxon>Bacillota</taxon>
        <taxon>Clostridia</taxon>
        <taxon>Lachnospirales</taxon>
        <taxon>Lachnospiraceae</taxon>
        <taxon>Cuneatibacter</taxon>
    </lineage>
</organism>
<dbReference type="OrthoDB" id="9792692at2"/>
<dbReference type="UniPathway" id="UPA00053">
    <property type="reaction ID" value="UER00088"/>
</dbReference>
<feature type="binding site" evidence="7">
    <location>
        <begin position="11"/>
        <end position="16"/>
    </location>
    <ligand>
        <name>ATP</name>
        <dbReference type="ChEBI" id="CHEBI:30616"/>
    </ligand>
</feature>
<dbReference type="HAMAP" id="MF_00109">
    <property type="entry name" value="Shikimate_kinase"/>
    <property type="match status" value="1"/>
</dbReference>
<comment type="function">
    <text evidence="7">Catalyzes the specific phosphorylation of the 3-hydroxyl group of shikimic acid using ATP as a cosubstrate.</text>
</comment>
<keyword evidence="4 7" id="KW-0418">Kinase</keyword>
<keyword evidence="5 7" id="KW-0067">ATP-binding</keyword>
<evidence type="ECO:0000256" key="1">
    <source>
        <dbReference type="ARBA" id="ARBA00022605"/>
    </source>
</evidence>
<comment type="similarity">
    <text evidence="7">Belongs to the shikimate kinase family.</text>
</comment>
<feature type="binding site" evidence="7">
    <location>
        <position position="137"/>
    </location>
    <ligand>
        <name>substrate</name>
    </ligand>
</feature>
<keyword evidence="1 7" id="KW-0028">Amino-acid biosynthesis</keyword>
<dbReference type="PANTHER" id="PTHR21087">
    <property type="entry name" value="SHIKIMATE KINASE"/>
    <property type="match status" value="1"/>
</dbReference>